<protein>
    <submittedName>
        <fullName evidence="1">Uncharacterized protein</fullName>
    </submittedName>
</protein>
<reference evidence="1" key="1">
    <citation type="submission" date="2023-07" db="EMBL/GenBank/DDBJ databases">
        <title>draft genome sequence of fig (Ficus carica).</title>
        <authorList>
            <person name="Takahashi T."/>
            <person name="Nishimura K."/>
        </authorList>
    </citation>
    <scope>NUCLEOTIDE SEQUENCE</scope>
</reference>
<evidence type="ECO:0000313" key="2">
    <source>
        <dbReference type="EMBL" id="GMN67886.1"/>
    </source>
</evidence>
<dbReference type="Proteomes" id="UP001187192">
    <property type="component" value="Unassembled WGS sequence"/>
</dbReference>
<dbReference type="PANTHER" id="PTHR44378">
    <property type="entry name" value="ACYL-ACTIVATING ENZYME 17, PEROXISOMAL-RELATED"/>
    <property type="match status" value="1"/>
</dbReference>
<organism evidence="1 3">
    <name type="scientific">Ficus carica</name>
    <name type="common">Common fig</name>
    <dbReference type="NCBI Taxonomy" id="3494"/>
    <lineage>
        <taxon>Eukaryota</taxon>
        <taxon>Viridiplantae</taxon>
        <taxon>Streptophyta</taxon>
        <taxon>Embryophyta</taxon>
        <taxon>Tracheophyta</taxon>
        <taxon>Spermatophyta</taxon>
        <taxon>Magnoliopsida</taxon>
        <taxon>eudicotyledons</taxon>
        <taxon>Gunneridae</taxon>
        <taxon>Pentapetalae</taxon>
        <taxon>rosids</taxon>
        <taxon>fabids</taxon>
        <taxon>Rosales</taxon>
        <taxon>Moraceae</taxon>
        <taxon>Ficeae</taxon>
        <taxon>Ficus</taxon>
    </lineage>
</organism>
<gene>
    <name evidence="1" type="ORF">TIFTF001_036939</name>
    <name evidence="2" type="ORF">TIFTF001_036948</name>
</gene>
<name>A0AA88E4C5_FICCA</name>
<dbReference type="PANTHER" id="PTHR44378:SF1">
    <property type="entry name" value="ACYL-ACTIVATING ENZYME 18, PEROXISOMAL-RELATED"/>
    <property type="match status" value="1"/>
</dbReference>
<accession>A0AA88E4C5</accession>
<evidence type="ECO:0000313" key="1">
    <source>
        <dbReference type="EMBL" id="GMN67877.1"/>
    </source>
</evidence>
<dbReference type="AlphaFoldDB" id="A0AA88E4C5"/>
<dbReference type="EMBL" id="BTGU01000516">
    <property type="protein sequence ID" value="GMN67886.1"/>
    <property type="molecule type" value="Genomic_DNA"/>
</dbReference>
<dbReference type="EMBL" id="BTGU01000515">
    <property type="protein sequence ID" value="GMN67877.1"/>
    <property type="molecule type" value="Genomic_DNA"/>
</dbReference>
<keyword evidence="3" id="KW-1185">Reference proteome</keyword>
<sequence length="87" mass="10188">MVKSIGEVGVEELVEAGLSIEEASELERLIKDATNSKWWFEPTDLWREVVARRLLKPWHPHAVHQLVYYSVYAHWDVSTRGPPPYWT</sequence>
<proteinExistence type="predicted"/>
<evidence type="ECO:0000313" key="3">
    <source>
        <dbReference type="Proteomes" id="UP001187192"/>
    </source>
</evidence>
<comment type="caution">
    <text evidence="1">The sequence shown here is derived from an EMBL/GenBank/DDBJ whole genome shotgun (WGS) entry which is preliminary data.</text>
</comment>